<proteinExistence type="predicted"/>
<name>A0A328TGN2_9GAMM</name>
<dbReference type="EMBL" id="LJAM02000596">
    <property type="protein sequence ID" value="RAP69757.1"/>
    <property type="molecule type" value="Genomic_DNA"/>
</dbReference>
<protein>
    <submittedName>
        <fullName evidence="1">Integrase core domain protein</fullName>
    </submittedName>
</protein>
<comment type="caution">
    <text evidence="1">The sequence shown here is derived from an EMBL/GenBank/DDBJ whole genome shotgun (WGS) entry which is preliminary data.</text>
</comment>
<sequence length="57" mass="6521">MSEHHLLLLPNKPEWPKREHKGKIGVAESDMRWCSDGFEFGCDNGEKLLKRGSLPES</sequence>
<keyword evidence="2" id="KW-1185">Reference proteome</keyword>
<accession>A0A328TGN2</accession>
<dbReference type="AlphaFoldDB" id="A0A328TGN2"/>
<organism evidence="1 2">
    <name type="scientific">Candidatus Erwinia dacicola</name>
    <dbReference type="NCBI Taxonomy" id="252393"/>
    <lineage>
        <taxon>Bacteria</taxon>
        <taxon>Pseudomonadati</taxon>
        <taxon>Pseudomonadota</taxon>
        <taxon>Gammaproteobacteria</taxon>
        <taxon>Enterobacterales</taxon>
        <taxon>Erwiniaceae</taxon>
        <taxon>Erwinia</taxon>
    </lineage>
</organism>
<evidence type="ECO:0000313" key="2">
    <source>
        <dbReference type="Proteomes" id="UP000244334"/>
    </source>
</evidence>
<reference evidence="1" key="1">
    <citation type="submission" date="2018-04" db="EMBL/GenBank/DDBJ databases">
        <title>Genomes of the Obligate Erwinia dacicola and Facultative Enterobacter sp. OLF Endosymbionts of the Olive Fruit fly, Bactrocera oleae.</title>
        <authorList>
            <person name="Estes A.M."/>
            <person name="Hearn D.J."/>
            <person name="Agarwal S."/>
            <person name="Pierson E.A."/>
            <person name="Dunning-Hotopp J.C."/>
        </authorList>
    </citation>
    <scope>NUCLEOTIDE SEQUENCE [LARGE SCALE GENOMIC DNA]</scope>
    <source>
        <strain evidence="1">Oroville</strain>
    </source>
</reference>
<evidence type="ECO:0000313" key="1">
    <source>
        <dbReference type="EMBL" id="RAP69757.1"/>
    </source>
</evidence>
<gene>
    <name evidence="1" type="ORF">ACZ87_03450</name>
</gene>
<dbReference type="Proteomes" id="UP000244334">
    <property type="component" value="Unassembled WGS sequence"/>
</dbReference>